<reference evidence="4 5" key="1">
    <citation type="submission" date="2014-07" db="EMBL/GenBank/DDBJ databases">
        <title>Complete genome sequence of a moderately halophilic bacterium Terribacillus aidingensis MP602, isolated from Cryptomeria fortunei in Tianmu mountain in China.</title>
        <authorList>
            <person name="Wang Y."/>
            <person name="Lu P."/>
            <person name="Zhang L."/>
        </authorList>
    </citation>
    <scope>NUCLEOTIDE SEQUENCE [LARGE SCALE GENOMIC DNA]</scope>
    <source>
        <strain evidence="4 5">MP602</strain>
    </source>
</reference>
<evidence type="ECO:0000256" key="1">
    <source>
        <dbReference type="ARBA" id="ARBA00023224"/>
    </source>
</evidence>
<dbReference type="InterPro" id="IPR029151">
    <property type="entry name" value="Sensor-like_sf"/>
</dbReference>
<evidence type="ECO:0000313" key="4">
    <source>
        <dbReference type="EMBL" id="AIF66527.1"/>
    </source>
</evidence>
<dbReference type="Gene3D" id="1.10.287.950">
    <property type="entry name" value="Methyl-accepting chemotaxis protein"/>
    <property type="match status" value="1"/>
</dbReference>
<dbReference type="GO" id="GO:0007165">
    <property type="term" value="P:signal transduction"/>
    <property type="evidence" value="ECO:0007669"/>
    <property type="project" value="UniProtKB-KW"/>
</dbReference>
<feature type="domain" description="Methyl-accepting transducer" evidence="3">
    <location>
        <begin position="127"/>
        <end position="275"/>
    </location>
</feature>
<keyword evidence="1 2" id="KW-0807">Transducer</keyword>
<name>A0A075LKR6_9BACI</name>
<dbReference type="SMART" id="SM00283">
    <property type="entry name" value="MA"/>
    <property type="match status" value="1"/>
</dbReference>
<dbReference type="AlphaFoldDB" id="A0A075LKR6"/>
<organism evidence="4 5">
    <name type="scientific">Terribacillus saccharophilus</name>
    <dbReference type="NCBI Taxonomy" id="361277"/>
    <lineage>
        <taxon>Bacteria</taxon>
        <taxon>Bacillati</taxon>
        <taxon>Bacillota</taxon>
        <taxon>Bacilli</taxon>
        <taxon>Bacillales</taxon>
        <taxon>Bacillaceae</taxon>
        <taxon>Terribacillus</taxon>
    </lineage>
</organism>
<dbReference type="PROSITE" id="PS50111">
    <property type="entry name" value="CHEMOTAXIS_TRANSDUC_2"/>
    <property type="match status" value="1"/>
</dbReference>
<sequence>MHLTLQALVKLAPEIKKNLGENCAVVVTDTENFIFSSQSKDFDYSVNVGDFAFSEDNDILRQALHGEKVQIHIPKERYGVGMQYSANPIRDENGEIVGVFQITKTLKDEEILDKELDELRTIVSSLQGKVQQVAAQAEELSATSTDINGQAAHANENSQEISKVVQLIEDISTQTNLLGLNAAIEAARSGDAGRGFGVVADEIRKLSIGTKEAVGTIGQSLQEIQNNMENLTLSIGEVSTASEEQSRVMVEFMEDIQNLDEQSNDIGQYIKDITN</sequence>
<dbReference type="RefSeq" id="WP_038560621.1">
    <property type="nucleotide sequence ID" value="NZ_CP008876.1"/>
</dbReference>
<dbReference type="KEGG" id="tap:GZ22_07685"/>
<dbReference type="PANTHER" id="PTHR32089">
    <property type="entry name" value="METHYL-ACCEPTING CHEMOTAXIS PROTEIN MCPB"/>
    <property type="match status" value="1"/>
</dbReference>
<dbReference type="GeneID" id="301155855"/>
<gene>
    <name evidence="4" type="ORF">GZ22_07685</name>
</gene>
<dbReference type="EMBL" id="CP008876">
    <property type="protein sequence ID" value="AIF66527.1"/>
    <property type="molecule type" value="Genomic_DNA"/>
</dbReference>
<evidence type="ECO:0000259" key="3">
    <source>
        <dbReference type="PROSITE" id="PS50111"/>
    </source>
</evidence>
<dbReference type="SUPFAM" id="SSF103190">
    <property type="entry name" value="Sensory domain-like"/>
    <property type="match status" value="1"/>
</dbReference>
<proteinExistence type="predicted"/>
<evidence type="ECO:0000313" key="5">
    <source>
        <dbReference type="Proteomes" id="UP000027980"/>
    </source>
</evidence>
<protein>
    <recommendedName>
        <fullName evidence="3">Methyl-accepting transducer domain-containing protein</fullName>
    </recommendedName>
</protein>
<dbReference type="InterPro" id="IPR004089">
    <property type="entry name" value="MCPsignal_dom"/>
</dbReference>
<dbReference type="PANTHER" id="PTHR32089:SF112">
    <property type="entry name" value="LYSOZYME-LIKE PROTEIN-RELATED"/>
    <property type="match status" value="1"/>
</dbReference>
<dbReference type="Pfam" id="PF00015">
    <property type="entry name" value="MCPsignal"/>
    <property type="match status" value="1"/>
</dbReference>
<dbReference type="Proteomes" id="UP000027980">
    <property type="component" value="Chromosome"/>
</dbReference>
<accession>A0A075LKR6</accession>
<dbReference type="GO" id="GO:0016020">
    <property type="term" value="C:membrane"/>
    <property type="evidence" value="ECO:0007669"/>
    <property type="project" value="InterPro"/>
</dbReference>
<dbReference type="OrthoDB" id="9807021at2"/>
<dbReference type="SUPFAM" id="SSF58104">
    <property type="entry name" value="Methyl-accepting chemotaxis protein (MCP) signaling domain"/>
    <property type="match status" value="1"/>
</dbReference>
<evidence type="ECO:0000256" key="2">
    <source>
        <dbReference type="PROSITE-ProRule" id="PRU00284"/>
    </source>
</evidence>
<dbReference type="HOGENOM" id="CLU_043276_0_0_9"/>